<protein>
    <recommendedName>
        <fullName evidence="3">SWIM-type domain-containing protein</fullName>
    </recommendedName>
</protein>
<organism evidence="4 5">
    <name type="scientific">Triplophysa rosa</name>
    <name type="common">Cave loach</name>
    <dbReference type="NCBI Taxonomy" id="992332"/>
    <lineage>
        <taxon>Eukaryota</taxon>
        <taxon>Metazoa</taxon>
        <taxon>Chordata</taxon>
        <taxon>Craniata</taxon>
        <taxon>Vertebrata</taxon>
        <taxon>Euteleostomi</taxon>
        <taxon>Actinopterygii</taxon>
        <taxon>Neopterygii</taxon>
        <taxon>Teleostei</taxon>
        <taxon>Ostariophysi</taxon>
        <taxon>Cypriniformes</taxon>
        <taxon>Nemacheilidae</taxon>
        <taxon>Triplophysa</taxon>
    </lineage>
</organism>
<dbReference type="Pfam" id="PF21056">
    <property type="entry name" value="ZSWIM1-3_RNaseH-like"/>
    <property type="match status" value="1"/>
</dbReference>
<dbReference type="InterPro" id="IPR007527">
    <property type="entry name" value="Znf_SWIM"/>
</dbReference>
<dbReference type="PANTHER" id="PTHR33977">
    <property type="entry name" value="ZINC ION BINDING PROTEIN"/>
    <property type="match status" value="1"/>
</dbReference>
<dbReference type="PANTHER" id="PTHR33977:SF1">
    <property type="entry name" value="ZINC ION BINDING PROTEIN"/>
    <property type="match status" value="1"/>
</dbReference>
<dbReference type="InterPro" id="IPR048324">
    <property type="entry name" value="ZSWIM1-3_RNaseH-like"/>
</dbReference>
<evidence type="ECO:0000256" key="1">
    <source>
        <dbReference type="PROSITE-ProRule" id="PRU00325"/>
    </source>
</evidence>
<dbReference type="AlphaFoldDB" id="A0A9W7WWL4"/>
<keyword evidence="1" id="KW-0479">Metal-binding</keyword>
<evidence type="ECO:0000259" key="3">
    <source>
        <dbReference type="PROSITE" id="PS50966"/>
    </source>
</evidence>
<feature type="region of interest" description="Disordered" evidence="2">
    <location>
        <begin position="479"/>
        <end position="575"/>
    </location>
</feature>
<gene>
    <name evidence="4" type="ORF">IRJ41_010537</name>
</gene>
<dbReference type="EMBL" id="JAFHDT010000005">
    <property type="protein sequence ID" value="KAI7809523.1"/>
    <property type="molecule type" value="Genomic_DNA"/>
</dbReference>
<evidence type="ECO:0000256" key="2">
    <source>
        <dbReference type="SAM" id="MobiDB-lite"/>
    </source>
</evidence>
<keyword evidence="5" id="KW-1185">Reference proteome</keyword>
<evidence type="ECO:0000313" key="4">
    <source>
        <dbReference type="EMBL" id="KAI7809523.1"/>
    </source>
</evidence>
<feature type="compositionally biased region" description="Polar residues" evidence="2">
    <location>
        <begin position="530"/>
        <end position="561"/>
    </location>
</feature>
<feature type="domain" description="SWIM-type" evidence="3">
    <location>
        <begin position="430"/>
        <end position="461"/>
    </location>
</feature>
<dbReference type="PROSITE" id="PS50966">
    <property type="entry name" value="ZF_SWIM"/>
    <property type="match status" value="1"/>
</dbReference>
<keyword evidence="1" id="KW-0863">Zinc-finger</keyword>
<sequence length="589" mass="67205">MAYTSFKIKNDWLSHKVIVQRTSKEHNGHSATCEKERHFQAVCPDLVKQIEEWISLGVKPDIILLEAHKWSRSCGQTDLHNRQCFVTPKDIESIRTCLLRGSHLNKDDAISSAQLLTGQCKDNVVFFQPFTHENDLIIILQTHNMRDNLNRHGKNIIVLDATHCVNQYNCPLYTLAIRDDYGHGVLVAFIVTSNEKEATLGLALQQLRRVCPAPRCFMVDKDMCEINALRRVFPESDILLCWYHVMQAVVRWLSKTDSGVSGLSNTDVRTEIVSFIKKMKLCTTELDFKSTAEQFLKRFEDIPALCSYFKDHWLEIGHMWSDFGRCYNHADSDTNNLIFHRLKYQFLGGIRNRRLDDLIKILLKKTDGYFQAIQDLQAVGRMNNASLKSGQILQSASRLIEKGWQNNIHLVSHDMYLYEVPSEQTTGLTYKVCRSERFCSCPMGIRGHRCKHLVLTDLLSEHDSQKFPALDFQMNAHASAYDDPGSTQAYDDPGSTQAYDDPGSTQKYDDPRSTQKYDDPGSTQKYDDPGSTQAYDDPGSTQAYDDPGSTQKYDDPGSTQAYDDPRSTQAYDDPGSQAYDISLLLFRIH</sequence>
<dbReference type="Proteomes" id="UP001059041">
    <property type="component" value="Linkage Group LG5"/>
</dbReference>
<comment type="caution">
    <text evidence="4">The sequence shown here is derived from an EMBL/GenBank/DDBJ whole genome shotgun (WGS) entry which is preliminary data.</text>
</comment>
<proteinExistence type="predicted"/>
<feature type="compositionally biased region" description="Basic and acidic residues" evidence="2">
    <location>
        <begin position="507"/>
        <end position="519"/>
    </location>
</feature>
<keyword evidence="1" id="KW-0862">Zinc</keyword>
<feature type="compositionally biased region" description="Polar residues" evidence="2">
    <location>
        <begin position="485"/>
        <end position="506"/>
    </location>
</feature>
<evidence type="ECO:0000313" key="5">
    <source>
        <dbReference type="Proteomes" id="UP001059041"/>
    </source>
</evidence>
<name>A0A9W7WWL4_TRIRA</name>
<dbReference type="GO" id="GO:0008270">
    <property type="term" value="F:zinc ion binding"/>
    <property type="evidence" value="ECO:0007669"/>
    <property type="project" value="UniProtKB-KW"/>
</dbReference>
<reference evidence="4" key="1">
    <citation type="submission" date="2021-02" db="EMBL/GenBank/DDBJ databases">
        <title>Comparative genomics reveals that relaxation of natural selection precedes convergent phenotypic evolution of cavefish.</title>
        <authorList>
            <person name="Peng Z."/>
        </authorList>
    </citation>
    <scope>NUCLEOTIDE SEQUENCE</scope>
    <source>
        <tissue evidence="4">Muscle</tissue>
    </source>
</reference>
<accession>A0A9W7WWL4</accession>